<reference evidence="3" key="1">
    <citation type="submission" date="2017-09" db="EMBL/GenBank/DDBJ databases">
        <title>Depth-based differentiation of microbial function through sediment-hosted aquifers and enrichment of novel symbionts in the deep terrestrial subsurface.</title>
        <authorList>
            <person name="Probst A.J."/>
            <person name="Ladd B."/>
            <person name="Jarett J.K."/>
            <person name="Geller-Mcgrath D.E."/>
            <person name="Sieber C.M.K."/>
            <person name="Emerson J.B."/>
            <person name="Anantharaman K."/>
            <person name="Thomas B.C."/>
            <person name="Malmstrom R."/>
            <person name="Stieglmeier M."/>
            <person name="Klingl A."/>
            <person name="Woyke T."/>
            <person name="Ryan C.M."/>
            <person name="Banfield J.F."/>
        </authorList>
    </citation>
    <scope>NUCLEOTIDE SEQUENCE [LARGE SCALE GENOMIC DNA]</scope>
</reference>
<evidence type="ECO:0000256" key="1">
    <source>
        <dbReference type="SAM" id="Phobius"/>
    </source>
</evidence>
<accession>A0A2M6W540</accession>
<dbReference type="EMBL" id="PFBX01000005">
    <property type="protein sequence ID" value="PIT87855.1"/>
    <property type="molecule type" value="Genomic_DNA"/>
</dbReference>
<dbReference type="AlphaFoldDB" id="A0A2M6W540"/>
<feature type="transmembrane region" description="Helical" evidence="1">
    <location>
        <begin position="7"/>
        <end position="29"/>
    </location>
</feature>
<keyword evidence="1" id="KW-0472">Membrane</keyword>
<comment type="caution">
    <text evidence="2">The sequence shown here is derived from an EMBL/GenBank/DDBJ whole genome shotgun (WGS) entry which is preliminary data.</text>
</comment>
<feature type="transmembrane region" description="Helical" evidence="1">
    <location>
        <begin position="104"/>
        <end position="122"/>
    </location>
</feature>
<keyword evidence="1" id="KW-1133">Transmembrane helix</keyword>
<feature type="transmembrane region" description="Helical" evidence="1">
    <location>
        <begin position="35"/>
        <end position="60"/>
    </location>
</feature>
<protein>
    <submittedName>
        <fullName evidence="2">Uncharacterized protein</fullName>
    </submittedName>
</protein>
<gene>
    <name evidence="2" type="ORF">COU31_00800</name>
</gene>
<feature type="transmembrane region" description="Helical" evidence="1">
    <location>
        <begin position="81"/>
        <end position="98"/>
    </location>
</feature>
<evidence type="ECO:0000313" key="2">
    <source>
        <dbReference type="EMBL" id="PIT87855.1"/>
    </source>
</evidence>
<name>A0A2M6W540_9BACT</name>
<proteinExistence type="predicted"/>
<dbReference type="Proteomes" id="UP000231183">
    <property type="component" value="Unassembled WGS sequence"/>
</dbReference>
<sequence>MTLRQYLLLMSVGTALCWLIWLMVIANINPEEGNLIGFLFFYSSLFGALVGTFSVIGFIIKKKANKNDLVVFHHVHHTFRQGILIGLLVVSALIMMQLKFLNLTTGIILLIFFLFLESLIFAGRKYKNKL</sequence>
<keyword evidence="1" id="KW-0812">Transmembrane</keyword>
<organism evidence="2 3">
    <name type="scientific">Candidatus Magasanikbacteria bacterium CG10_big_fil_rev_8_21_14_0_10_40_10</name>
    <dbReference type="NCBI Taxonomy" id="1974648"/>
    <lineage>
        <taxon>Bacteria</taxon>
        <taxon>Candidatus Magasanikiibacteriota</taxon>
    </lineage>
</organism>
<evidence type="ECO:0000313" key="3">
    <source>
        <dbReference type="Proteomes" id="UP000231183"/>
    </source>
</evidence>